<dbReference type="InterPro" id="IPR036084">
    <property type="entry name" value="Ser_inhib-like_sf"/>
</dbReference>
<dbReference type="STRING" id="407821.A0A087U545"/>
<feature type="non-terminal residue" evidence="6">
    <location>
        <position position="586"/>
    </location>
</feature>
<organism evidence="6 7">
    <name type="scientific">Stegodyphus mimosarum</name>
    <name type="common">African social velvet spider</name>
    <dbReference type="NCBI Taxonomy" id="407821"/>
    <lineage>
        <taxon>Eukaryota</taxon>
        <taxon>Metazoa</taxon>
        <taxon>Ecdysozoa</taxon>
        <taxon>Arthropoda</taxon>
        <taxon>Chelicerata</taxon>
        <taxon>Arachnida</taxon>
        <taxon>Araneae</taxon>
        <taxon>Araneomorphae</taxon>
        <taxon>Entelegynae</taxon>
        <taxon>Eresoidea</taxon>
        <taxon>Eresidae</taxon>
        <taxon>Stegodyphus</taxon>
    </lineage>
</organism>
<dbReference type="EMBL" id="KK118222">
    <property type="protein sequence ID" value="KFM72484.1"/>
    <property type="molecule type" value="Genomic_DNA"/>
</dbReference>
<feature type="compositionally biased region" description="Low complexity" evidence="3">
    <location>
        <begin position="370"/>
        <end position="382"/>
    </location>
</feature>
<feature type="domain" description="TIL" evidence="5">
    <location>
        <begin position="464"/>
        <end position="519"/>
    </location>
</feature>
<feature type="region of interest" description="Disordered" evidence="3">
    <location>
        <begin position="406"/>
        <end position="451"/>
    </location>
</feature>
<feature type="region of interest" description="Disordered" evidence="3">
    <location>
        <begin position="288"/>
        <end position="341"/>
    </location>
</feature>
<evidence type="ECO:0000256" key="1">
    <source>
        <dbReference type="ARBA" id="ARBA00022690"/>
    </source>
</evidence>
<feature type="region of interest" description="Disordered" evidence="3">
    <location>
        <begin position="362"/>
        <end position="386"/>
    </location>
</feature>
<dbReference type="CDD" id="cd19941">
    <property type="entry name" value="TIL"/>
    <property type="match status" value="2"/>
</dbReference>
<evidence type="ECO:0000313" key="6">
    <source>
        <dbReference type="EMBL" id="KFM72484.1"/>
    </source>
</evidence>
<dbReference type="Proteomes" id="UP000054359">
    <property type="component" value="Unassembled WGS sequence"/>
</dbReference>
<feature type="compositionally biased region" description="Low complexity" evidence="3">
    <location>
        <begin position="89"/>
        <end position="102"/>
    </location>
</feature>
<evidence type="ECO:0000256" key="3">
    <source>
        <dbReference type="SAM" id="MobiDB-lite"/>
    </source>
</evidence>
<dbReference type="OrthoDB" id="6236007at2759"/>
<evidence type="ECO:0000259" key="5">
    <source>
        <dbReference type="Pfam" id="PF01826"/>
    </source>
</evidence>
<keyword evidence="1" id="KW-0646">Protease inhibitor</keyword>
<dbReference type="PANTHER" id="PTHR23259:SF69">
    <property type="entry name" value="GEO11767P1-RELATED"/>
    <property type="match status" value="1"/>
</dbReference>
<protein>
    <recommendedName>
        <fullName evidence="5">TIL domain-containing protein</fullName>
    </recommendedName>
</protein>
<keyword evidence="7" id="KW-1185">Reference proteome</keyword>
<dbReference type="Gene3D" id="2.10.25.10">
    <property type="entry name" value="Laminin"/>
    <property type="match status" value="1"/>
</dbReference>
<dbReference type="AlphaFoldDB" id="A0A087U545"/>
<gene>
    <name evidence="6" type="ORF">X975_06356</name>
</gene>
<dbReference type="GO" id="GO:0030414">
    <property type="term" value="F:peptidase inhibitor activity"/>
    <property type="evidence" value="ECO:0007669"/>
    <property type="project" value="UniProtKB-KW"/>
</dbReference>
<feature type="compositionally biased region" description="Basic residues" evidence="3">
    <location>
        <begin position="310"/>
        <end position="328"/>
    </location>
</feature>
<feature type="compositionally biased region" description="Polar residues" evidence="3">
    <location>
        <begin position="288"/>
        <end position="301"/>
    </location>
</feature>
<name>A0A087U545_STEMI</name>
<accession>A0A087U545</accession>
<evidence type="ECO:0000313" key="7">
    <source>
        <dbReference type="Proteomes" id="UP000054359"/>
    </source>
</evidence>
<sequence>MKFYVFIAALEGILLGLASGQFSSLNLQAAVESSFSAVGGSEVFENENIEVEAGSSLFANGQPPLGTNVNSPNLQISDLLKLLLNQQQNPQTPLTPQQPQNPDANGNFPMQSQQPALPGASPWNNAAPLLAANLPQQPYNYPNYPSFYNPLDYFPGIPPDYFPAVPSDYNPGVPFPYDYPLYAPDNYPGIPPDYFAGLSFPYNYPQYPSDFSPYDYHPDASFSDAYLPQVVDGKESLSELSKKPLDEKPQEEVEAITIGDSNEKNIETSLLKAALGLAEEISPTVNVENIASSEEVSPSDTRTGETKQSKGGKKKNKHPKHKRKRNKIRGNVVLQGDSEESTLDTIDATSTTWLDTIVSTAESGSPTQFSSATESKSTSESSLTNQFKSTTELVVDKCDFTAVGTCSGESKESGAATKETEVKDETTSSDGATTTLNSKSITPATTSQQSVADTVIEEEFPDSCRDDQDWWPCTPKCHNTCYNYARGDACEDHDCKPGCFCKDGLLRTDDGDCVDPDDCPSPVCGEHEEETDCISPCNNCAANCYSCQFLSCHEGCDCIDGYKRYDNGSCIQASMCPPCSSPAPEE</sequence>
<evidence type="ECO:0000256" key="2">
    <source>
        <dbReference type="ARBA" id="ARBA00023157"/>
    </source>
</evidence>
<dbReference type="InterPro" id="IPR051368">
    <property type="entry name" value="SerProtInhib-TIL_Domain"/>
</dbReference>
<keyword evidence="4" id="KW-0732">Signal</keyword>
<dbReference type="Pfam" id="PF01826">
    <property type="entry name" value="TIL"/>
    <property type="match status" value="1"/>
</dbReference>
<dbReference type="SUPFAM" id="SSF57567">
    <property type="entry name" value="Serine protease inhibitors"/>
    <property type="match status" value="1"/>
</dbReference>
<reference evidence="6 7" key="1">
    <citation type="submission" date="2013-11" db="EMBL/GenBank/DDBJ databases">
        <title>Genome sequencing of Stegodyphus mimosarum.</title>
        <authorList>
            <person name="Bechsgaard J."/>
        </authorList>
    </citation>
    <scope>NUCLEOTIDE SEQUENCE [LARGE SCALE GENOMIC DNA]</scope>
</reference>
<evidence type="ECO:0000256" key="4">
    <source>
        <dbReference type="SAM" id="SignalP"/>
    </source>
</evidence>
<feature type="chain" id="PRO_5001830250" description="TIL domain-containing protein" evidence="4">
    <location>
        <begin position="21"/>
        <end position="586"/>
    </location>
</feature>
<feature type="compositionally biased region" description="Polar residues" evidence="3">
    <location>
        <begin position="428"/>
        <end position="451"/>
    </location>
</feature>
<feature type="region of interest" description="Disordered" evidence="3">
    <location>
        <begin position="89"/>
        <end position="122"/>
    </location>
</feature>
<dbReference type="InterPro" id="IPR002919">
    <property type="entry name" value="TIL_dom"/>
</dbReference>
<proteinExistence type="predicted"/>
<dbReference type="PANTHER" id="PTHR23259">
    <property type="entry name" value="RIDDLE"/>
    <property type="match status" value="1"/>
</dbReference>
<keyword evidence="2" id="KW-1015">Disulfide bond</keyword>
<feature type="signal peptide" evidence="4">
    <location>
        <begin position="1"/>
        <end position="20"/>
    </location>
</feature>